<keyword evidence="2 7" id="KW-0479">Metal-binding</keyword>
<dbReference type="AlphaFoldDB" id="A0AAD2HXK2"/>
<reference evidence="10" key="1">
    <citation type="submission" date="2023-11" db="EMBL/GenBank/DDBJ databases">
        <authorList>
            <person name="De Vega J J."/>
            <person name="De Vega J J."/>
        </authorList>
    </citation>
    <scope>NUCLEOTIDE SEQUENCE</scope>
</reference>
<gene>
    <name evidence="10" type="ORF">MYCIT1_LOCUS37122</name>
</gene>
<comment type="cofactor">
    <cofactor evidence="7">
        <name>Zn(2+)</name>
        <dbReference type="ChEBI" id="CHEBI:29105"/>
    </cofactor>
    <text evidence="7">Binds 1 zinc ion per subunit.</text>
</comment>
<feature type="domain" description="Superoxide dismutase copper/zinc binding" evidence="9">
    <location>
        <begin position="55"/>
        <end position="190"/>
    </location>
</feature>
<dbReference type="PROSITE" id="PS00332">
    <property type="entry name" value="SOD_CU_ZN_2"/>
    <property type="match status" value="1"/>
</dbReference>
<evidence type="ECO:0000256" key="6">
    <source>
        <dbReference type="ARBA" id="ARBA00023008"/>
    </source>
</evidence>
<dbReference type="CDD" id="cd00305">
    <property type="entry name" value="Cu-Zn_Superoxide_Dismutase"/>
    <property type="match status" value="1"/>
</dbReference>
<evidence type="ECO:0000259" key="9">
    <source>
        <dbReference type="Pfam" id="PF00080"/>
    </source>
</evidence>
<keyword evidence="8" id="KW-1133">Transmembrane helix</keyword>
<keyword evidence="6 7" id="KW-0186">Copper</keyword>
<comment type="caution">
    <text evidence="10">The sequence shown here is derived from an EMBL/GenBank/DDBJ whole genome shotgun (WGS) entry which is preliminary data.</text>
</comment>
<keyword evidence="3 7" id="KW-0862">Zinc</keyword>
<dbReference type="PRINTS" id="PR00068">
    <property type="entry name" value="CUZNDISMTASE"/>
</dbReference>
<dbReference type="GO" id="GO:0004784">
    <property type="term" value="F:superoxide dismutase activity"/>
    <property type="evidence" value="ECO:0007669"/>
    <property type="project" value="UniProtKB-EC"/>
</dbReference>
<dbReference type="FunFam" id="2.60.40.200:FF:000001">
    <property type="entry name" value="Superoxide dismutase [Cu-Zn]"/>
    <property type="match status" value="1"/>
</dbReference>
<keyword evidence="5 7" id="KW-0560">Oxidoreductase</keyword>
<protein>
    <recommendedName>
        <fullName evidence="7">Superoxide dismutase [Cu-Zn]</fullName>
        <ecNumber evidence="7">1.15.1.1</ecNumber>
    </recommendedName>
</protein>
<comment type="cofactor">
    <cofactor evidence="7">
        <name>Cu cation</name>
        <dbReference type="ChEBI" id="CHEBI:23378"/>
    </cofactor>
    <text evidence="7">Binds 1 copper ion per subunit.</text>
</comment>
<keyword evidence="8" id="KW-0812">Transmembrane</keyword>
<evidence type="ECO:0000256" key="5">
    <source>
        <dbReference type="ARBA" id="ARBA00023002"/>
    </source>
</evidence>
<comment type="catalytic activity">
    <reaction evidence="7">
        <text>2 superoxide + 2 H(+) = H2O2 + O2</text>
        <dbReference type="Rhea" id="RHEA:20696"/>
        <dbReference type="ChEBI" id="CHEBI:15378"/>
        <dbReference type="ChEBI" id="CHEBI:15379"/>
        <dbReference type="ChEBI" id="CHEBI:16240"/>
        <dbReference type="ChEBI" id="CHEBI:18421"/>
        <dbReference type="EC" id="1.15.1.1"/>
    </reaction>
</comment>
<dbReference type="GO" id="GO:0005507">
    <property type="term" value="F:copper ion binding"/>
    <property type="evidence" value="ECO:0007669"/>
    <property type="project" value="InterPro"/>
</dbReference>
<organism evidence="10 11">
    <name type="scientific">Mycena citricolor</name>
    <dbReference type="NCBI Taxonomy" id="2018698"/>
    <lineage>
        <taxon>Eukaryota</taxon>
        <taxon>Fungi</taxon>
        <taxon>Dikarya</taxon>
        <taxon>Basidiomycota</taxon>
        <taxon>Agaricomycotina</taxon>
        <taxon>Agaricomycetes</taxon>
        <taxon>Agaricomycetidae</taxon>
        <taxon>Agaricales</taxon>
        <taxon>Marasmiineae</taxon>
        <taxon>Mycenaceae</taxon>
        <taxon>Mycena</taxon>
    </lineage>
</organism>
<dbReference type="Pfam" id="PF00080">
    <property type="entry name" value="Sod_Cu"/>
    <property type="match status" value="1"/>
</dbReference>
<name>A0AAD2HXK2_9AGAR</name>
<dbReference type="SUPFAM" id="SSF49329">
    <property type="entry name" value="Cu,Zn superoxide dismutase-like"/>
    <property type="match status" value="1"/>
</dbReference>
<sequence length="193" mass="19908">MEYSVQRKQPSNRGWWAAGALASLTLFAFWKLSNVQQPAFVNKAVVVLKGDSTATGTVVFTQTTSGGPVTIKGDLTGLRASASQGFHIHQAGDLTSGCASAGPHFNPFAKNHGAPDDSDRHVGDLGNIHTDHTGGASFEFEDSEISLNGPLSIIGRAVVLHADADDLGRGGNPESLKTGNAGARAACGVIGLS</sequence>
<dbReference type="PROSITE" id="PS00087">
    <property type="entry name" value="SOD_CU_ZN_1"/>
    <property type="match status" value="1"/>
</dbReference>
<dbReference type="InterPro" id="IPR001424">
    <property type="entry name" value="SOD_Cu_Zn_dom"/>
</dbReference>
<evidence type="ECO:0000256" key="8">
    <source>
        <dbReference type="SAM" id="Phobius"/>
    </source>
</evidence>
<comment type="similarity">
    <text evidence="1 7">Belongs to the Cu-Zn superoxide dismutase family.</text>
</comment>
<evidence type="ECO:0000256" key="1">
    <source>
        <dbReference type="ARBA" id="ARBA00010457"/>
    </source>
</evidence>
<keyword evidence="4" id="KW-0049">Antioxidant</keyword>
<dbReference type="EC" id="1.15.1.1" evidence="7"/>
<dbReference type="PANTHER" id="PTHR10003">
    <property type="entry name" value="SUPEROXIDE DISMUTASE CU-ZN -RELATED"/>
    <property type="match status" value="1"/>
</dbReference>
<evidence type="ECO:0000313" key="11">
    <source>
        <dbReference type="Proteomes" id="UP001295794"/>
    </source>
</evidence>
<evidence type="ECO:0000256" key="3">
    <source>
        <dbReference type="ARBA" id="ARBA00022833"/>
    </source>
</evidence>
<evidence type="ECO:0000256" key="2">
    <source>
        <dbReference type="ARBA" id="ARBA00022723"/>
    </source>
</evidence>
<keyword evidence="8" id="KW-0472">Membrane</keyword>
<accession>A0AAD2HXK2</accession>
<dbReference type="EMBL" id="CAVNYO010000478">
    <property type="protein sequence ID" value="CAK5284099.1"/>
    <property type="molecule type" value="Genomic_DNA"/>
</dbReference>
<dbReference type="Proteomes" id="UP001295794">
    <property type="component" value="Unassembled WGS sequence"/>
</dbReference>
<evidence type="ECO:0000256" key="4">
    <source>
        <dbReference type="ARBA" id="ARBA00022862"/>
    </source>
</evidence>
<proteinExistence type="inferred from homology"/>
<dbReference type="InterPro" id="IPR036423">
    <property type="entry name" value="SOD-like_Cu/Zn_dom_sf"/>
</dbReference>
<comment type="function">
    <text evidence="7">Destroys radicals which are normally produced within the cells and which are toxic to biological systems.</text>
</comment>
<dbReference type="InterPro" id="IPR018152">
    <property type="entry name" value="SOD_Cu/Zn_BS"/>
</dbReference>
<keyword evidence="11" id="KW-1185">Reference proteome</keyword>
<dbReference type="InterPro" id="IPR024134">
    <property type="entry name" value="SOD_Cu/Zn_/chaperone"/>
</dbReference>
<evidence type="ECO:0000256" key="7">
    <source>
        <dbReference type="RuleBase" id="RU000393"/>
    </source>
</evidence>
<dbReference type="Gene3D" id="2.60.40.200">
    <property type="entry name" value="Superoxide dismutase, copper/zinc binding domain"/>
    <property type="match status" value="1"/>
</dbReference>
<evidence type="ECO:0000313" key="10">
    <source>
        <dbReference type="EMBL" id="CAK5284099.1"/>
    </source>
</evidence>
<feature type="transmembrane region" description="Helical" evidence="8">
    <location>
        <begin position="12"/>
        <end position="30"/>
    </location>
</feature>